<keyword evidence="5" id="KW-1185">Reference proteome</keyword>
<dbReference type="HAMAP" id="MF_00667">
    <property type="entry name" value="SspH"/>
    <property type="match status" value="1"/>
</dbReference>
<reference evidence="4 5" key="1">
    <citation type="submission" date="2017-08" db="EMBL/GenBank/DDBJ databases">
        <title>Substantial Increase in Enzyme Production by Combined Drug-Resistance Mutations in Paenibacillus agaridevorans.</title>
        <authorList>
            <person name="Tanaka Y."/>
            <person name="Funane K."/>
            <person name="Hosaka T."/>
            <person name="Shiwa Y."/>
            <person name="Fujita N."/>
            <person name="Miyazaki T."/>
            <person name="Yoshikawa H."/>
            <person name="Murakami K."/>
            <person name="Kasahara K."/>
            <person name="Inaoka T."/>
            <person name="Hiraga Y."/>
            <person name="Ochi K."/>
        </authorList>
    </citation>
    <scope>NUCLEOTIDE SEQUENCE [LARGE SCALE GENOMIC DNA]</scope>
    <source>
        <strain evidence="4 5">T-3040</strain>
    </source>
</reference>
<keyword evidence="3" id="KW-0749">Sporulation</keyword>
<evidence type="ECO:0000313" key="4">
    <source>
        <dbReference type="EMBL" id="GBG06384.1"/>
    </source>
</evidence>
<evidence type="ECO:0000256" key="3">
    <source>
        <dbReference type="ARBA" id="ARBA00022969"/>
    </source>
</evidence>
<dbReference type="InterPro" id="IPR012610">
    <property type="entry name" value="SASP_SspH"/>
</dbReference>
<comment type="caution">
    <text evidence="4">The sequence shown here is derived from an EMBL/GenBank/DDBJ whole genome shotgun (WGS) entry which is preliminary data.</text>
</comment>
<gene>
    <name evidence="4" type="ORF">PAT3040_00909</name>
</gene>
<dbReference type="NCBIfam" id="TIGR02861">
    <property type="entry name" value="SASP_H"/>
    <property type="match status" value="1"/>
</dbReference>
<comment type="subcellular location">
    <subcellularLocation>
        <location evidence="1">Spore core</location>
    </subcellularLocation>
</comment>
<protein>
    <submittedName>
        <fullName evidence="4">H-type small acid-soluble spore protein</fullName>
    </submittedName>
</protein>
<proteinExistence type="inferred from homology"/>
<dbReference type="Proteomes" id="UP000245202">
    <property type="component" value="Unassembled WGS sequence"/>
</dbReference>
<accession>A0A2R5ESL3</accession>
<dbReference type="GO" id="GO:0030435">
    <property type="term" value="P:sporulation resulting in formation of a cellular spore"/>
    <property type="evidence" value="ECO:0007669"/>
    <property type="project" value="UniProtKB-KW"/>
</dbReference>
<evidence type="ECO:0000313" key="5">
    <source>
        <dbReference type="Proteomes" id="UP000245202"/>
    </source>
</evidence>
<evidence type="ECO:0000256" key="2">
    <source>
        <dbReference type="ARBA" id="ARBA00006573"/>
    </source>
</evidence>
<evidence type="ECO:0000256" key="1">
    <source>
        <dbReference type="ARBA" id="ARBA00004288"/>
    </source>
</evidence>
<dbReference type="AlphaFoldDB" id="A0A2R5ESL3"/>
<name>A0A2R5ESL3_9BACL</name>
<dbReference type="EMBL" id="BDQX01000043">
    <property type="protein sequence ID" value="GBG06384.1"/>
    <property type="molecule type" value="Genomic_DNA"/>
</dbReference>
<dbReference type="NCBIfam" id="NF002867">
    <property type="entry name" value="PRK03174.1"/>
    <property type="match status" value="1"/>
</dbReference>
<organism evidence="4 5">
    <name type="scientific">Paenibacillus agaridevorans</name>
    <dbReference type="NCBI Taxonomy" id="171404"/>
    <lineage>
        <taxon>Bacteria</taxon>
        <taxon>Bacillati</taxon>
        <taxon>Bacillota</taxon>
        <taxon>Bacilli</taxon>
        <taxon>Bacillales</taxon>
        <taxon>Paenibacillaceae</taxon>
        <taxon>Paenibacillus</taxon>
    </lineage>
</organism>
<dbReference type="GO" id="GO:0042601">
    <property type="term" value="C:endospore-forming forespore"/>
    <property type="evidence" value="ECO:0007669"/>
    <property type="project" value="InterPro"/>
</dbReference>
<comment type="similarity">
    <text evidence="2">Belongs to the SspH family.</text>
</comment>
<dbReference type="Pfam" id="PF08141">
    <property type="entry name" value="SspH"/>
    <property type="match status" value="1"/>
</dbReference>
<sequence>MNIQRAQEIADSPIMEHVEYNGVRIYIQHVDEQNETARIYPLDQPNQEMEVPVRTLSEPDSQVAMEIEEIACRVQSEG</sequence>
<dbReference type="GO" id="GO:0030436">
    <property type="term" value="P:asexual sporulation"/>
    <property type="evidence" value="ECO:0007669"/>
    <property type="project" value="InterPro"/>
</dbReference>